<evidence type="ECO:0000313" key="2">
    <source>
        <dbReference type="EMBL" id="SMH48251.1"/>
    </source>
</evidence>
<reference evidence="2 3" key="1">
    <citation type="submission" date="2017-04" db="EMBL/GenBank/DDBJ databases">
        <authorList>
            <person name="Afonso C.L."/>
            <person name="Miller P.J."/>
            <person name="Scott M.A."/>
            <person name="Spackman E."/>
            <person name="Goraichik I."/>
            <person name="Dimitrov K.M."/>
            <person name="Suarez D.L."/>
            <person name="Swayne D.E."/>
        </authorList>
    </citation>
    <scope>NUCLEOTIDE SEQUENCE [LARGE SCALE GENOMIC DNA]</scope>
    <source>
        <strain evidence="2 3">B5P</strain>
    </source>
</reference>
<keyword evidence="3" id="KW-1185">Reference proteome</keyword>
<sequence>MYWRVPFSSEPTPMDGAQLLWALARSMESLPTLFPNPLRLAMPASPVSGEEGDQGRFGYNAERHHA</sequence>
<feature type="region of interest" description="Disordered" evidence="1">
    <location>
        <begin position="44"/>
        <end position="66"/>
    </location>
</feature>
<gene>
    <name evidence="2" type="ORF">SAMN02982922_3709</name>
</gene>
<evidence type="ECO:0000256" key="1">
    <source>
        <dbReference type="SAM" id="MobiDB-lite"/>
    </source>
</evidence>
<dbReference type="EMBL" id="FXBL01000004">
    <property type="protein sequence ID" value="SMH48251.1"/>
    <property type="molecule type" value="Genomic_DNA"/>
</dbReference>
<protein>
    <submittedName>
        <fullName evidence="2">Uncharacterized protein</fullName>
    </submittedName>
</protein>
<evidence type="ECO:0000313" key="3">
    <source>
        <dbReference type="Proteomes" id="UP000193083"/>
    </source>
</evidence>
<dbReference type="AlphaFoldDB" id="A0A1X7PC95"/>
<accession>A0A1X7PC95</accession>
<dbReference type="Proteomes" id="UP000193083">
    <property type="component" value="Unassembled WGS sequence"/>
</dbReference>
<organism evidence="2 3">
    <name type="scientific">Mesorhizobium australicum</name>
    <dbReference type="NCBI Taxonomy" id="536018"/>
    <lineage>
        <taxon>Bacteria</taxon>
        <taxon>Pseudomonadati</taxon>
        <taxon>Pseudomonadota</taxon>
        <taxon>Alphaproteobacteria</taxon>
        <taxon>Hyphomicrobiales</taxon>
        <taxon>Phyllobacteriaceae</taxon>
        <taxon>Mesorhizobium</taxon>
    </lineage>
</organism>
<name>A0A1X7PC95_9HYPH</name>
<proteinExistence type="predicted"/>